<dbReference type="InterPro" id="IPR041546">
    <property type="entry name" value="ClpA/ClpB_AAA_lid"/>
</dbReference>
<evidence type="ECO:0000259" key="10">
    <source>
        <dbReference type="SMART" id="SM01086"/>
    </source>
</evidence>
<dbReference type="CDD" id="cd19499">
    <property type="entry name" value="RecA-like_ClpB_Hsp104-like"/>
    <property type="match status" value="1"/>
</dbReference>
<gene>
    <name evidence="11" type="ORF">Rhopal_005899-T1</name>
</gene>
<reference evidence="11 12" key="1">
    <citation type="submission" date="2021-12" db="EMBL/GenBank/DDBJ databases">
        <title>High titer production of polyol ester of fatty acids by Rhodotorula paludigena BS15 towards product separation-free biomass refinery.</title>
        <authorList>
            <person name="Mano J."/>
            <person name="Ono H."/>
            <person name="Tanaka T."/>
            <person name="Naito K."/>
            <person name="Sushida H."/>
            <person name="Ike M."/>
            <person name="Tokuyasu K."/>
            <person name="Kitaoka M."/>
        </authorList>
    </citation>
    <scope>NUCLEOTIDE SEQUENCE [LARGE SCALE GENOMIC DNA]</scope>
    <source>
        <strain evidence="11 12">BS15</strain>
    </source>
</reference>
<dbReference type="FunFam" id="3.40.50.300:FF:000120">
    <property type="entry name" value="ATP-dependent chaperone ClpB"/>
    <property type="match status" value="1"/>
</dbReference>
<evidence type="ECO:0000256" key="5">
    <source>
        <dbReference type="ARBA" id="ARBA00023186"/>
    </source>
</evidence>
<feature type="compositionally biased region" description="Gly residues" evidence="8">
    <location>
        <begin position="57"/>
        <end position="72"/>
    </location>
</feature>
<dbReference type="PROSITE" id="PS00870">
    <property type="entry name" value="CLPAB_1"/>
    <property type="match status" value="1"/>
</dbReference>
<organism evidence="11 12">
    <name type="scientific">Rhodotorula paludigena</name>
    <dbReference type="NCBI Taxonomy" id="86838"/>
    <lineage>
        <taxon>Eukaryota</taxon>
        <taxon>Fungi</taxon>
        <taxon>Dikarya</taxon>
        <taxon>Basidiomycota</taxon>
        <taxon>Pucciniomycotina</taxon>
        <taxon>Microbotryomycetes</taxon>
        <taxon>Sporidiobolales</taxon>
        <taxon>Sporidiobolaceae</taxon>
        <taxon>Rhodotorula</taxon>
    </lineage>
</organism>
<dbReference type="GO" id="GO:0043335">
    <property type="term" value="P:protein unfolding"/>
    <property type="evidence" value="ECO:0007669"/>
    <property type="project" value="TreeGrafter"/>
</dbReference>
<dbReference type="PRINTS" id="PR00300">
    <property type="entry name" value="CLPPROTEASEA"/>
</dbReference>
<dbReference type="PROSITE" id="PS00871">
    <property type="entry name" value="CLPAB_2"/>
    <property type="match status" value="1"/>
</dbReference>
<evidence type="ECO:0000259" key="9">
    <source>
        <dbReference type="SMART" id="SM00382"/>
    </source>
</evidence>
<evidence type="ECO:0000256" key="2">
    <source>
        <dbReference type="ARBA" id="ARBA00022737"/>
    </source>
</evidence>
<dbReference type="InterPro" id="IPR018368">
    <property type="entry name" value="ClpA/B_CS1"/>
</dbReference>
<evidence type="ECO:0000313" key="11">
    <source>
        <dbReference type="EMBL" id="GJN92859.1"/>
    </source>
</evidence>
<evidence type="ECO:0000256" key="1">
    <source>
        <dbReference type="ARBA" id="ARBA00008675"/>
    </source>
</evidence>
<dbReference type="InterPro" id="IPR028299">
    <property type="entry name" value="ClpA/B_CS2"/>
</dbReference>
<keyword evidence="4 6" id="KW-0067">ATP-binding</keyword>
<evidence type="ECO:0000256" key="4">
    <source>
        <dbReference type="ARBA" id="ARBA00022840"/>
    </source>
</evidence>
<dbReference type="GO" id="GO:0042026">
    <property type="term" value="P:protein refolding"/>
    <property type="evidence" value="ECO:0007669"/>
    <property type="project" value="TreeGrafter"/>
</dbReference>
<dbReference type="CDD" id="cd00009">
    <property type="entry name" value="AAA"/>
    <property type="match status" value="1"/>
</dbReference>
<dbReference type="EMBL" id="BQKY01000012">
    <property type="protein sequence ID" value="GJN92859.1"/>
    <property type="molecule type" value="Genomic_DNA"/>
</dbReference>
<keyword evidence="12" id="KW-1185">Reference proteome</keyword>
<dbReference type="GO" id="GO:0005759">
    <property type="term" value="C:mitochondrial matrix"/>
    <property type="evidence" value="ECO:0007669"/>
    <property type="project" value="TreeGrafter"/>
</dbReference>
<dbReference type="Pfam" id="PF00004">
    <property type="entry name" value="AAA"/>
    <property type="match status" value="1"/>
</dbReference>
<dbReference type="InterPro" id="IPR001270">
    <property type="entry name" value="ClpA/B"/>
</dbReference>
<dbReference type="InterPro" id="IPR050130">
    <property type="entry name" value="ClpA_ClpB"/>
</dbReference>
<dbReference type="Gene3D" id="3.40.50.300">
    <property type="entry name" value="P-loop containing nucleotide triphosphate hydrolases"/>
    <property type="match status" value="3"/>
</dbReference>
<dbReference type="Proteomes" id="UP001342314">
    <property type="component" value="Unassembled WGS sequence"/>
</dbReference>
<evidence type="ECO:0000256" key="3">
    <source>
        <dbReference type="ARBA" id="ARBA00022741"/>
    </source>
</evidence>
<evidence type="ECO:0000313" key="12">
    <source>
        <dbReference type="Proteomes" id="UP001342314"/>
    </source>
</evidence>
<feature type="domain" description="AAA+ ATPase" evidence="9">
    <location>
        <begin position="512"/>
        <end position="666"/>
    </location>
</feature>
<dbReference type="Gene3D" id="1.10.8.60">
    <property type="match status" value="1"/>
</dbReference>
<accession>A0AAV5GQR1</accession>
<comment type="caution">
    <text evidence="11">The sequence shown here is derived from an EMBL/GenBank/DDBJ whole genome shotgun (WGS) entry which is preliminary data.</text>
</comment>
<keyword evidence="3 6" id="KW-0547">Nucleotide-binding</keyword>
<protein>
    <recommendedName>
        <fullName evidence="13">P-loop containing nucleoside triphosphate hydrolase protein</fullName>
    </recommendedName>
</protein>
<dbReference type="PANTHER" id="PTHR11638:SF176">
    <property type="entry name" value="HEAT SHOCK PROTEIN 78, MITOCHONDRIAL"/>
    <property type="match status" value="1"/>
</dbReference>
<dbReference type="FunFam" id="3.40.50.300:FF:000025">
    <property type="entry name" value="ATP-dependent Clp protease subunit"/>
    <property type="match status" value="1"/>
</dbReference>
<dbReference type="SMART" id="SM01086">
    <property type="entry name" value="ClpB_D2-small"/>
    <property type="match status" value="1"/>
</dbReference>
<dbReference type="Pfam" id="PF10431">
    <property type="entry name" value="ClpB_D2-small"/>
    <property type="match status" value="1"/>
</dbReference>
<dbReference type="GO" id="GO:0034605">
    <property type="term" value="P:cellular response to heat"/>
    <property type="evidence" value="ECO:0007669"/>
    <property type="project" value="TreeGrafter"/>
</dbReference>
<name>A0AAV5GQR1_9BASI</name>
<feature type="coiled-coil region" evidence="7">
    <location>
        <begin position="330"/>
        <end position="410"/>
    </location>
</feature>
<dbReference type="Pfam" id="PF17871">
    <property type="entry name" value="AAA_lid_9"/>
    <property type="match status" value="1"/>
</dbReference>
<evidence type="ECO:0000256" key="7">
    <source>
        <dbReference type="SAM" id="Coils"/>
    </source>
</evidence>
<dbReference type="AlphaFoldDB" id="A0AAV5GQR1"/>
<dbReference type="GO" id="GO:0005524">
    <property type="term" value="F:ATP binding"/>
    <property type="evidence" value="ECO:0007669"/>
    <property type="project" value="UniProtKB-KW"/>
</dbReference>
<dbReference type="SMART" id="SM00382">
    <property type="entry name" value="AAA"/>
    <property type="match status" value="2"/>
</dbReference>
<dbReference type="PANTHER" id="PTHR11638">
    <property type="entry name" value="ATP-DEPENDENT CLP PROTEASE"/>
    <property type="match status" value="1"/>
</dbReference>
<keyword evidence="5 6" id="KW-0143">Chaperone</keyword>
<proteinExistence type="inferred from homology"/>
<evidence type="ECO:0000256" key="8">
    <source>
        <dbReference type="SAM" id="MobiDB-lite"/>
    </source>
</evidence>
<dbReference type="Pfam" id="PF07724">
    <property type="entry name" value="AAA_2"/>
    <property type="match status" value="1"/>
</dbReference>
<feature type="domain" description="AAA+ ATPase" evidence="9">
    <location>
        <begin position="118"/>
        <end position="261"/>
    </location>
</feature>
<dbReference type="InterPro" id="IPR003959">
    <property type="entry name" value="ATPase_AAA_core"/>
</dbReference>
<dbReference type="GO" id="GO:0016887">
    <property type="term" value="F:ATP hydrolysis activity"/>
    <property type="evidence" value="ECO:0007669"/>
    <property type="project" value="InterPro"/>
</dbReference>
<feature type="region of interest" description="Disordered" evidence="8">
    <location>
        <begin position="786"/>
        <end position="806"/>
    </location>
</feature>
<keyword evidence="2" id="KW-0677">Repeat</keyword>
<dbReference type="InterPro" id="IPR027417">
    <property type="entry name" value="P-loop_NTPase"/>
</dbReference>
<evidence type="ECO:0000256" key="6">
    <source>
        <dbReference type="RuleBase" id="RU004432"/>
    </source>
</evidence>
<evidence type="ECO:0008006" key="13">
    <source>
        <dbReference type="Google" id="ProtNLM"/>
    </source>
</evidence>
<feature type="region of interest" description="Disordered" evidence="8">
    <location>
        <begin position="38"/>
        <end position="79"/>
    </location>
</feature>
<keyword evidence="7" id="KW-0175">Coiled coil</keyword>
<feature type="domain" description="Clp ATPase C-terminal" evidence="10">
    <location>
        <begin position="685"/>
        <end position="782"/>
    </location>
</feature>
<dbReference type="InterPro" id="IPR003593">
    <property type="entry name" value="AAA+_ATPase"/>
</dbReference>
<dbReference type="InterPro" id="IPR025662">
    <property type="entry name" value="Sigma_54_int_dom_ATP-bd_1"/>
</dbReference>
<dbReference type="PROSITE" id="PS00675">
    <property type="entry name" value="SIGMA54_INTERACT_1"/>
    <property type="match status" value="1"/>
</dbReference>
<comment type="similarity">
    <text evidence="1 6">Belongs to the ClpA/ClpB family.</text>
</comment>
<dbReference type="InterPro" id="IPR019489">
    <property type="entry name" value="Clp_ATPase_C"/>
</dbReference>
<sequence length="806" mass="87772">MLAPRRFIASTATFTLPRSRRSLAALPLHAHAHARLLSTTPVSRAPPRGGPPPPPGGGGGGFPMGNIFSGGQGKREPGKTLEENSVDLTALAREGKLDPVIGRADETKRMVEILSRRTKNNPLLIGPAGVGKTAVVEGLAQKIVAGDVPESLKNRRLLSIDLATLMSGTGVRGSFEEKMSGLIKDLEEADDVIAFIDEIHQILNLGKAEGSLDAGNLLKPALARGLQVAGATTLDEFRTSLEKDKALLRRFQTLLVDEPSVEQAVTMLRGLKPKLEVHHGVSISDQALVSAAVMSNRFISDRHLPDKAIDLVDEAAASLRLRKESPPEELDALRREITTLQIELSSLGKDTDAVSASRRGEIEGELRELEAKAGEMERAWRAERDRAEEIRRTREELERRRFELDEAQRRGDYQRASELRYSVLPELEKKLPKDGEDGKGDEGARVTSDDIARVVAKATGIPTSTLLRGDRSRLLDLDAVLRSRVKGQEQAISAVASAIRLSRAGLHAGNRPIASFLFLGQTGTGKTELAKALSQELTGTEKNLITINMSEYQDKHTVSRLIGAPPGYVGFEDAGQLTEAVRRKPYSVVLFDELEKAHKDVSTILLQLLDEGKLTDSQGRVIDFKNTTIICTSNMGSDILAENGSTLPDGTVTDKAKQEVIARVQSQYPPELLNRLDEMIVFNSLSPSTIADIVDLRLAEVQQTLNHSPAAPDRRISLLVEQGARDWLATHGYHPQYGARAVLRLINREVRKPLAEAILRGELGNGDTARVRLNAAGTGLEVLPVRQEGQPVEEGEEELQPSKEAA</sequence>
<dbReference type="SUPFAM" id="SSF52540">
    <property type="entry name" value="P-loop containing nucleoside triphosphate hydrolases"/>
    <property type="match status" value="2"/>
</dbReference>